<dbReference type="Gene3D" id="2.70.160.11">
    <property type="entry name" value="Hnrnp arginine n-methyltransferase1"/>
    <property type="match status" value="2"/>
</dbReference>
<dbReference type="SUPFAM" id="SSF53335">
    <property type="entry name" value="S-adenosyl-L-methionine-dependent methyltransferases"/>
    <property type="match status" value="1"/>
</dbReference>
<evidence type="ECO:0000259" key="4">
    <source>
        <dbReference type="Pfam" id="PF22528"/>
    </source>
</evidence>
<dbReference type="PANTHER" id="PTHR11006:SF60">
    <property type="entry name" value="PROTEIN ARGININE N-METHYLTRANSFERASE 9"/>
    <property type="match status" value="1"/>
</dbReference>
<dbReference type="InterPro" id="IPR025799">
    <property type="entry name" value="Arg_MeTrfase"/>
</dbReference>
<keyword evidence="3" id="KW-0949">S-adenosyl-L-methionine</keyword>
<protein>
    <recommendedName>
        <fullName evidence="4">Protein arginine N-methyltransferase domain-containing protein</fullName>
    </recommendedName>
</protein>
<evidence type="ECO:0000313" key="5">
    <source>
        <dbReference type="EnsemblMetazoa" id="XP_019755987.1"/>
    </source>
</evidence>
<dbReference type="PANTHER" id="PTHR11006">
    <property type="entry name" value="PROTEIN ARGININE N-METHYLTRANSFERASE"/>
    <property type="match status" value="1"/>
</dbReference>
<dbReference type="EnsemblMetazoa" id="XM_019900428.1">
    <property type="protein sequence ID" value="XP_019755987.1"/>
    <property type="gene ID" value="LOC109534684"/>
</dbReference>
<dbReference type="Gene3D" id="3.40.50.150">
    <property type="entry name" value="Vaccinia Virus protein VP39"/>
    <property type="match status" value="1"/>
</dbReference>
<dbReference type="Pfam" id="PF22528">
    <property type="entry name" value="PRMT_C"/>
    <property type="match status" value="1"/>
</dbReference>
<proteinExistence type="predicted"/>
<name>A0AAR5P554_DENPD</name>
<reference evidence="6" key="1">
    <citation type="journal article" date="2013" name="Genome Biol.">
        <title>Draft genome of the mountain pine beetle, Dendroctonus ponderosae Hopkins, a major forest pest.</title>
        <authorList>
            <person name="Keeling C.I."/>
            <person name="Yuen M.M."/>
            <person name="Liao N.Y."/>
            <person name="Docking T.R."/>
            <person name="Chan S.K."/>
            <person name="Taylor G.A."/>
            <person name="Palmquist D.L."/>
            <person name="Jackman S.D."/>
            <person name="Nguyen A."/>
            <person name="Li M."/>
            <person name="Henderson H."/>
            <person name="Janes J.K."/>
            <person name="Zhao Y."/>
            <person name="Pandoh P."/>
            <person name="Moore R."/>
            <person name="Sperling F.A."/>
            <person name="Huber D.P."/>
            <person name="Birol I."/>
            <person name="Jones S.J."/>
            <person name="Bohlmann J."/>
        </authorList>
    </citation>
    <scope>NUCLEOTIDE SEQUENCE</scope>
</reference>
<accession>A0AAR5P554</accession>
<feature type="domain" description="Protein arginine N-methyltransferase" evidence="4">
    <location>
        <begin position="68"/>
        <end position="220"/>
    </location>
</feature>
<keyword evidence="2" id="KW-0808">Transferase</keyword>
<evidence type="ECO:0000313" key="6">
    <source>
        <dbReference type="Proteomes" id="UP000019118"/>
    </source>
</evidence>
<dbReference type="InterPro" id="IPR055135">
    <property type="entry name" value="PRMT_dom"/>
</dbReference>
<organism evidence="5 6">
    <name type="scientific">Dendroctonus ponderosae</name>
    <name type="common">Mountain pine beetle</name>
    <dbReference type="NCBI Taxonomy" id="77166"/>
    <lineage>
        <taxon>Eukaryota</taxon>
        <taxon>Metazoa</taxon>
        <taxon>Ecdysozoa</taxon>
        <taxon>Arthropoda</taxon>
        <taxon>Hexapoda</taxon>
        <taxon>Insecta</taxon>
        <taxon>Pterygota</taxon>
        <taxon>Neoptera</taxon>
        <taxon>Endopterygota</taxon>
        <taxon>Coleoptera</taxon>
        <taxon>Polyphaga</taxon>
        <taxon>Cucujiformia</taxon>
        <taxon>Curculionidae</taxon>
        <taxon>Scolytinae</taxon>
        <taxon>Dendroctonus</taxon>
    </lineage>
</organism>
<reference evidence="5" key="2">
    <citation type="submission" date="2024-08" db="UniProtKB">
        <authorList>
            <consortium name="EnsemblMetazoa"/>
        </authorList>
    </citation>
    <scope>IDENTIFICATION</scope>
</reference>
<sequence length="532" mass="61411">MKENGRENVTVMNVYSTTLTQAPSRCNLLVAEVFDCALFGEGMLKTLLHAHNTLITDKQNFRIIPCGAKLYVAAISYKDSQSVRVESKVPVLGLDKMCIVQQDADPYEAEDLTLKKFTYVSEPVQVYQINFYDTIYLYNLIYDANYVQTIDILCLEDALLTSFAIWFELDLDEFVTITTDPRREDRAKCWEQGVCHLLHPIAVKEGQILKFQVYVYQDKVQFCQLLERSESICKSCLYVPEEVVTFLNDTNLVVQIVKLAEKFQDPLLLRQFKDPSKPVMDTMTVSIFGLMLAVNMGWQFFTERDYRSDLYINFIVHILAVNNRHWSQMDLATIIFEPDIDLLTCSTKLHNCKVFLRDTVSIDGGLSIPAVTKGMLSVKFPDCLILPVKLVVNVVLIYSEFLQTSNVVHDENVFNFKIAQIMNEYSTREHPCLDSSFIYTEHSNPISFTVNDTINAEKTVVSLQVTKTGQVNGLYTWFDIHFHDEISYSTKNSTHFNKTCYLIDRRNVQLDERLQLIFQRELHCMKFSFEES</sequence>
<dbReference type="AlphaFoldDB" id="A0AAR5P554"/>
<dbReference type="GO" id="GO:0005634">
    <property type="term" value="C:nucleus"/>
    <property type="evidence" value="ECO:0007669"/>
    <property type="project" value="TreeGrafter"/>
</dbReference>
<dbReference type="Proteomes" id="UP000019118">
    <property type="component" value="Unassembled WGS sequence"/>
</dbReference>
<dbReference type="GO" id="GO:0016274">
    <property type="term" value="F:protein-arginine N-methyltransferase activity"/>
    <property type="evidence" value="ECO:0007669"/>
    <property type="project" value="InterPro"/>
</dbReference>
<evidence type="ECO:0000256" key="1">
    <source>
        <dbReference type="ARBA" id="ARBA00022603"/>
    </source>
</evidence>
<evidence type="ECO:0000256" key="3">
    <source>
        <dbReference type="ARBA" id="ARBA00022691"/>
    </source>
</evidence>
<dbReference type="GO" id="GO:0032259">
    <property type="term" value="P:methylation"/>
    <property type="evidence" value="ECO:0007669"/>
    <property type="project" value="UniProtKB-KW"/>
</dbReference>
<evidence type="ECO:0000256" key="2">
    <source>
        <dbReference type="ARBA" id="ARBA00022679"/>
    </source>
</evidence>
<dbReference type="GO" id="GO:0042054">
    <property type="term" value="F:histone methyltransferase activity"/>
    <property type="evidence" value="ECO:0007669"/>
    <property type="project" value="TreeGrafter"/>
</dbReference>
<keyword evidence="6" id="KW-1185">Reference proteome</keyword>
<keyword evidence="1" id="KW-0489">Methyltransferase</keyword>
<dbReference type="InterPro" id="IPR029063">
    <property type="entry name" value="SAM-dependent_MTases_sf"/>
</dbReference>